<keyword evidence="2" id="KW-0479">Metal-binding</keyword>
<dbReference type="Gene3D" id="3.60.21.10">
    <property type="match status" value="1"/>
</dbReference>
<dbReference type="InterPro" id="IPR036907">
    <property type="entry name" value="5'-Nucleotdase_C_sf"/>
</dbReference>
<dbReference type="RefSeq" id="WP_121122889.1">
    <property type="nucleotide sequence ID" value="NZ_CP016604.1"/>
</dbReference>
<evidence type="ECO:0000256" key="4">
    <source>
        <dbReference type="ARBA" id="ARBA00022741"/>
    </source>
</evidence>
<dbReference type="InterPro" id="IPR006146">
    <property type="entry name" value="5'-Nucleotdase_CS"/>
</dbReference>
<keyword evidence="4 5" id="KW-0547">Nucleotide-binding</keyword>
<dbReference type="GO" id="GO:0000166">
    <property type="term" value="F:nucleotide binding"/>
    <property type="evidence" value="ECO:0007669"/>
    <property type="project" value="UniProtKB-KW"/>
</dbReference>
<dbReference type="OrthoDB" id="9803927at2"/>
<dbReference type="CDD" id="cd07409">
    <property type="entry name" value="MPP_CD73_N"/>
    <property type="match status" value="1"/>
</dbReference>
<dbReference type="Pfam" id="PF00149">
    <property type="entry name" value="Metallophos"/>
    <property type="match status" value="1"/>
</dbReference>
<dbReference type="PRINTS" id="PR01607">
    <property type="entry name" value="APYRASEFAMLY"/>
</dbReference>
<dbReference type="PANTHER" id="PTHR11575:SF46">
    <property type="entry name" value="PROTEIN USHA"/>
    <property type="match status" value="1"/>
</dbReference>
<evidence type="ECO:0000256" key="5">
    <source>
        <dbReference type="RuleBase" id="RU362119"/>
    </source>
</evidence>
<comment type="caution">
    <text evidence="8">The sequence shown here is derived from an EMBL/GenBank/DDBJ whole genome shotgun (WGS) entry which is preliminary data.</text>
</comment>
<dbReference type="InterPro" id="IPR006420">
    <property type="entry name" value="NadN"/>
</dbReference>
<dbReference type="SUPFAM" id="SSF55816">
    <property type="entry name" value="5'-nucleotidase (syn. UDP-sugar hydrolase), C-terminal domain"/>
    <property type="match status" value="1"/>
</dbReference>
<dbReference type="PANTHER" id="PTHR11575">
    <property type="entry name" value="5'-NUCLEOTIDASE-RELATED"/>
    <property type="match status" value="1"/>
</dbReference>
<organism evidence="8 9">
    <name type="scientific">Otariodibacter oris</name>
    <dbReference type="NCBI Taxonomy" id="1032623"/>
    <lineage>
        <taxon>Bacteria</taxon>
        <taxon>Pseudomonadati</taxon>
        <taxon>Pseudomonadota</taxon>
        <taxon>Gammaproteobacteria</taxon>
        <taxon>Pasteurellales</taxon>
        <taxon>Pasteurellaceae</taxon>
        <taxon>Otariodibacter</taxon>
    </lineage>
</organism>
<feature type="domain" description="5'-Nucleotidase C-terminal" evidence="7">
    <location>
        <begin position="404"/>
        <end position="548"/>
    </location>
</feature>
<evidence type="ECO:0000259" key="7">
    <source>
        <dbReference type="Pfam" id="PF02872"/>
    </source>
</evidence>
<keyword evidence="3" id="KW-0732">Signal</keyword>
<dbReference type="SUPFAM" id="SSF56300">
    <property type="entry name" value="Metallo-dependent phosphatases"/>
    <property type="match status" value="1"/>
</dbReference>
<dbReference type="PROSITE" id="PS00785">
    <property type="entry name" value="5_NUCLEOTIDASE_1"/>
    <property type="match status" value="1"/>
</dbReference>
<dbReference type="GO" id="GO:0008253">
    <property type="term" value="F:5'-nucleotidase activity"/>
    <property type="evidence" value="ECO:0007669"/>
    <property type="project" value="InterPro"/>
</dbReference>
<evidence type="ECO:0000313" key="9">
    <source>
        <dbReference type="Proteomes" id="UP000280099"/>
    </source>
</evidence>
<dbReference type="Gene3D" id="3.90.780.10">
    <property type="entry name" value="5'-Nucleotidase, C-terminal domain"/>
    <property type="match status" value="1"/>
</dbReference>
<dbReference type="AlphaFoldDB" id="A0A420XG48"/>
<dbReference type="Pfam" id="PF02872">
    <property type="entry name" value="5_nucleotid_C"/>
    <property type="match status" value="1"/>
</dbReference>
<evidence type="ECO:0000313" key="8">
    <source>
        <dbReference type="EMBL" id="RKR71768.1"/>
    </source>
</evidence>
<dbReference type="EMBL" id="RBJC01000006">
    <property type="protein sequence ID" value="RKR71768.1"/>
    <property type="molecule type" value="Genomic_DNA"/>
</dbReference>
<dbReference type="InterPro" id="IPR029052">
    <property type="entry name" value="Metallo-depent_PP-like"/>
</dbReference>
<keyword evidence="9" id="KW-1185">Reference proteome</keyword>
<evidence type="ECO:0000256" key="3">
    <source>
        <dbReference type="ARBA" id="ARBA00022729"/>
    </source>
</evidence>
<name>A0A420XG48_9PAST</name>
<gene>
    <name evidence="8" type="ORF">DES31_1116</name>
</gene>
<dbReference type="InterPro" id="IPR004843">
    <property type="entry name" value="Calcineurin-like_PHP"/>
</dbReference>
<evidence type="ECO:0000259" key="6">
    <source>
        <dbReference type="Pfam" id="PF00149"/>
    </source>
</evidence>
<reference evidence="8 9" key="1">
    <citation type="submission" date="2018-10" db="EMBL/GenBank/DDBJ databases">
        <title>Genomic Encyclopedia of Type Strains, Phase IV (KMG-IV): sequencing the most valuable type-strain genomes for metagenomic binning, comparative biology and taxonomic classification.</title>
        <authorList>
            <person name="Goeker M."/>
        </authorList>
    </citation>
    <scope>NUCLEOTIDE SEQUENCE [LARGE SCALE GENOMIC DNA]</scope>
    <source>
        <strain evidence="8 9">DSM 23800</strain>
    </source>
</reference>
<sequence length="598" mass="66350">MKKKSLLIAIPLVAAAVLVGNYFTKQPVEVNILHINDHHSHLEPSELDFVIDNKKTKVKIGGYPELVSVIKEFRESHKDNTLVLHAGDAITGTLYFSLFRGSADAELMNETGIDYFTLGNHEFDAGNEGLKKFLDYLKIPVLSANVIPQKGSILEGYWEPYAIKEINGEKIGIIGLDVVGKTKESSNPGKDIDFTDEVETTQKYADILKEQGVNKIILLSHAGANGNFNIAQKVTGVDVIITGDTHYLFGNDEIKKMELPVVADYPTKFMSPANEPVYVVEAWEYSKLVGNLNVKFDRNGIVEEVVGNPVIPYHLDSSFTRRDENGEKYTPEGEEREAILAELNATKTFQVAKADEKATEILNKFKQEKEILGNQFAGEIVGSVMPGGSANRIPSAENPQGSIATRFIAESMLTSMRSYGAHIDLTIQNSGGVRSDIEPGKMTYNDVYTMLPFGNTLFLLEMSGEEIKQVLEDAINFAMNKSTGAFPYTAGLRYEANQYPNEQGKRLVKVEVQNETTGEFEPIDDSKLYKVGTNSYIAGGQDGYYTFAKVVEKRGGEDTYLPDAENFIKFLEIKKSVESYKDSNAIFHFDAENPVTKK</sequence>
<dbReference type="InterPro" id="IPR006179">
    <property type="entry name" value="5_nucleotidase/apyrase"/>
</dbReference>
<dbReference type="Proteomes" id="UP000280099">
    <property type="component" value="Unassembled WGS sequence"/>
</dbReference>
<keyword evidence="5" id="KW-0378">Hydrolase</keyword>
<evidence type="ECO:0000256" key="1">
    <source>
        <dbReference type="ARBA" id="ARBA00006654"/>
    </source>
</evidence>
<dbReference type="InterPro" id="IPR008334">
    <property type="entry name" value="5'-Nucleotdase_C"/>
</dbReference>
<dbReference type="GO" id="GO:0008768">
    <property type="term" value="F:UDP-sugar diphosphatase activity"/>
    <property type="evidence" value="ECO:0007669"/>
    <property type="project" value="TreeGrafter"/>
</dbReference>
<dbReference type="GO" id="GO:0030288">
    <property type="term" value="C:outer membrane-bounded periplasmic space"/>
    <property type="evidence" value="ECO:0007669"/>
    <property type="project" value="TreeGrafter"/>
</dbReference>
<feature type="domain" description="Calcineurin-like phosphoesterase" evidence="6">
    <location>
        <begin position="31"/>
        <end position="247"/>
    </location>
</feature>
<proteinExistence type="inferred from homology"/>
<comment type="similarity">
    <text evidence="1 5">Belongs to the 5'-nucleotidase family.</text>
</comment>
<accession>A0A420XG48</accession>
<dbReference type="NCBIfam" id="TIGR01530">
    <property type="entry name" value="nadN"/>
    <property type="match status" value="1"/>
</dbReference>
<dbReference type="GO" id="GO:0009166">
    <property type="term" value="P:nucleotide catabolic process"/>
    <property type="evidence" value="ECO:0007669"/>
    <property type="project" value="InterPro"/>
</dbReference>
<protein>
    <submittedName>
        <fullName evidence="8">5'-nucleotidase</fullName>
    </submittedName>
</protein>
<dbReference type="GO" id="GO:0046872">
    <property type="term" value="F:metal ion binding"/>
    <property type="evidence" value="ECO:0007669"/>
    <property type="project" value="UniProtKB-KW"/>
</dbReference>
<evidence type="ECO:0000256" key="2">
    <source>
        <dbReference type="ARBA" id="ARBA00022723"/>
    </source>
</evidence>